<accession>A0A1C3JS17</accession>
<evidence type="ECO:0000313" key="5">
    <source>
        <dbReference type="Proteomes" id="UP000092871"/>
    </source>
</evidence>
<gene>
    <name evidence="2" type="ORF">MGA5115_02032</name>
    <name evidence="3" type="ORF">MGA5116_01372</name>
</gene>
<dbReference type="EMBL" id="FLRB01000008">
    <property type="protein sequence ID" value="SBT20785.1"/>
    <property type="molecule type" value="Genomic_DNA"/>
</dbReference>
<dbReference type="OrthoDB" id="6086524at2"/>
<evidence type="ECO:0000313" key="4">
    <source>
        <dbReference type="Proteomes" id="UP000092840"/>
    </source>
</evidence>
<dbReference type="AlphaFoldDB" id="A0A1C3JS17"/>
<sequence length="595" mass="65155">MAHISVTGLGNTNVAITSYSSQRSSQSQLSNASSSGLQDALSDLSSSLIQQSESDTLEESSFSLIRPKGDPFNLYQDNPELKEKAKNLAERLDGPIHEANAGQFFYHDSMRDFLHAGVLTDPEFLDMAESMSDEELQDLAVTIKAMILPASANYTTVNEADRSYQAKVAEFMDVLKSSNTEDRGAILEQSAKYAGQVDVDAAASFTQNVFGQKITQIRFDPYRNDTSANNLHNYVTAVVATDDPSALTEQLGQMSNEAQSGLLSVYGLDTALGDRLAQLVGSEGDQLPDSLLSALGDMVDSVKISELTSQVKKDFGIAWHGNEALLKDNEESQGRNFALDSVTSMINMLEQYDFSEEQLETMGSELSGLSNPEKRAYIEITTIGLDDMLQAKVSENSNKKNLDEAVAVVSELRNNQDVLSLVNGSRYHDVTLIERPDIEEGLTVVALEGAAVFKNLDNAINQSRILLGATKDQANMVNGHSEKGHESENIYSAKTFDEYKQDVGNMVSTLVAFEGARSDSTANDKMSLNAFAETLADMHSGIRDETLQRVSDEIVTDSFRNKITENTQLAFLSNVVQQMAFETQRDFEESANRSV</sequence>
<reference evidence="2 5" key="1">
    <citation type="submission" date="2016-06" db="EMBL/GenBank/DDBJ databases">
        <authorList>
            <person name="Kjaerup R.B."/>
            <person name="Dalgaard T.S."/>
            <person name="Juul-Madsen H.R."/>
        </authorList>
    </citation>
    <scope>NUCLEOTIDE SEQUENCE [LARGE SCALE GENOMIC DNA]</scope>
    <source>
        <strain evidence="2 5">CECT 5115</strain>
    </source>
</reference>
<proteinExistence type="predicted"/>
<protein>
    <submittedName>
        <fullName evidence="2">Uncharacterized protein</fullName>
    </submittedName>
</protein>
<dbReference type="RefSeq" id="WP_067035827.1">
    <property type="nucleotide sequence ID" value="NZ_FLRA01000014.1"/>
</dbReference>
<dbReference type="EMBL" id="FLRA01000014">
    <property type="protein sequence ID" value="SBT17915.1"/>
    <property type="molecule type" value="Genomic_DNA"/>
</dbReference>
<name>A0A1C3JS17_9GAMM</name>
<evidence type="ECO:0000256" key="1">
    <source>
        <dbReference type="SAM" id="MobiDB-lite"/>
    </source>
</evidence>
<evidence type="ECO:0000313" key="2">
    <source>
        <dbReference type="EMBL" id="SBT17915.1"/>
    </source>
</evidence>
<evidence type="ECO:0000313" key="3">
    <source>
        <dbReference type="EMBL" id="SBT20785.1"/>
    </source>
</evidence>
<dbReference type="Proteomes" id="UP000092840">
    <property type="component" value="Unassembled WGS sequence"/>
</dbReference>
<keyword evidence="4" id="KW-1185">Reference proteome</keyword>
<reference evidence="3 4" key="2">
    <citation type="submission" date="2016-06" db="EMBL/GenBank/DDBJ databases">
        <authorList>
            <person name="Rodrigo-Torres L."/>
            <person name="Arahal D.R."/>
        </authorList>
    </citation>
    <scope>NUCLEOTIDE SEQUENCE [LARGE SCALE GENOMIC DNA]</scope>
    <source>
        <strain evidence="3 4">CECT 5116</strain>
    </source>
</reference>
<dbReference type="Proteomes" id="UP000092871">
    <property type="component" value="Unassembled WGS sequence"/>
</dbReference>
<organism evidence="2 5">
    <name type="scientific">Marinomonas gallaica</name>
    <dbReference type="NCBI Taxonomy" id="1806667"/>
    <lineage>
        <taxon>Bacteria</taxon>
        <taxon>Pseudomonadati</taxon>
        <taxon>Pseudomonadota</taxon>
        <taxon>Gammaproteobacteria</taxon>
        <taxon>Oceanospirillales</taxon>
        <taxon>Oceanospirillaceae</taxon>
        <taxon>Marinomonas</taxon>
    </lineage>
</organism>
<feature type="region of interest" description="Disordered" evidence="1">
    <location>
        <begin position="49"/>
        <end position="77"/>
    </location>
</feature>